<keyword evidence="5" id="KW-0342">GTP-binding</keyword>
<dbReference type="AlphaFoldDB" id="A0A8B7ZTZ9"/>
<protein>
    <recommendedName>
        <fullName evidence="2">guanylate cyclase</fullName>
        <ecNumber evidence="2">4.6.1.2</ecNumber>
    </recommendedName>
</protein>
<dbReference type="RefSeq" id="XP_022108281.1">
    <property type="nucleotide sequence ID" value="XM_022252589.1"/>
</dbReference>
<dbReference type="InterPro" id="IPR011645">
    <property type="entry name" value="HNOB_dom_associated"/>
</dbReference>
<dbReference type="Pfam" id="PF07700">
    <property type="entry name" value="HNOB"/>
    <property type="match status" value="1"/>
</dbReference>
<dbReference type="InterPro" id="IPR001054">
    <property type="entry name" value="A/G_cyclase"/>
</dbReference>
<dbReference type="InterPro" id="IPR042463">
    <property type="entry name" value="HNOB_dom_associated_sf"/>
</dbReference>
<evidence type="ECO:0000256" key="3">
    <source>
        <dbReference type="ARBA" id="ARBA00022490"/>
    </source>
</evidence>
<dbReference type="OrthoDB" id="6127067at2759"/>
<dbReference type="EC" id="4.6.1.2" evidence="2"/>
<dbReference type="PROSITE" id="PS00452">
    <property type="entry name" value="GUANYLATE_CYCLASE_1"/>
    <property type="match status" value="1"/>
</dbReference>
<dbReference type="InterPro" id="IPR024096">
    <property type="entry name" value="NO_sig/Golgi_transp_ligand-bd"/>
</dbReference>
<evidence type="ECO:0000256" key="9">
    <source>
        <dbReference type="SAM" id="Coils"/>
    </source>
</evidence>
<dbReference type="InterPro" id="IPR018297">
    <property type="entry name" value="A/G_cyclase_CS"/>
</dbReference>
<keyword evidence="7" id="KW-0141">cGMP biosynthesis</keyword>
<dbReference type="SUPFAM" id="SSF55073">
    <property type="entry name" value="Nucleotide cyclase"/>
    <property type="match status" value="1"/>
</dbReference>
<comment type="similarity">
    <text evidence="8">Belongs to the adenylyl cyclase class-4/guanylyl cyclase family.</text>
</comment>
<dbReference type="RefSeq" id="XP_022108280.1">
    <property type="nucleotide sequence ID" value="XM_022252588.1"/>
</dbReference>
<dbReference type="Gene3D" id="3.90.1520.10">
    <property type="entry name" value="H-NOX domain"/>
    <property type="match status" value="1"/>
</dbReference>
<keyword evidence="9" id="KW-0175">Coiled coil</keyword>
<dbReference type="FunFam" id="3.30.450.260:FF:000002">
    <property type="entry name" value="guanylate cyclase soluble subunit alpha-2"/>
    <property type="match status" value="1"/>
</dbReference>
<evidence type="ECO:0000256" key="5">
    <source>
        <dbReference type="ARBA" id="ARBA00023134"/>
    </source>
</evidence>
<proteinExistence type="inferred from homology"/>
<keyword evidence="6 8" id="KW-0456">Lyase</keyword>
<dbReference type="PROSITE" id="PS50125">
    <property type="entry name" value="GUANYLATE_CYCLASE_2"/>
    <property type="match status" value="1"/>
</dbReference>
<feature type="coiled-coil region" evidence="9">
    <location>
        <begin position="440"/>
        <end position="467"/>
    </location>
</feature>
<comment type="subcellular location">
    <subcellularLocation>
        <location evidence="1">Cytoplasm</location>
    </subcellularLocation>
</comment>
<evidence type="ECO:0000256" key="2">
    <source>
        <dbReference type="ARBA" id="ARBA00012202"/>
    </source>
</evidence>
<keyword evidence="3" id="KW-0963">Cytoplasm</keyword>
<evidence type="ECO:0000256" key="4">
    <source>
        <dbReference type="ARBA" id="ARBA00022741"/>
    </source>
</evidence>
<keyword evidence="4" id="KW-0547">Nucleotide-binding</keyword>
<dbReference type="GO" id="GO:0070482">
    <property type="term" value="P:response to oxygen levels"/>
    <property type="evidence" value="ECO:0007669"/>
    <property type="project" value="TreeGrafter"/>
</dbReference>
<dbReference type="SMART" id="SM00044">
    <property type="entry name" value="CYCc"/>
    <property type="match status" value="1"/>
</dbReference>
<evidence type="ECO:0000259" key="11">
    <source>
        <dbReference type="PROSITE" id="PS50125"/>
    </source>
</evidence>
<dbReference type="GO" id="GO:0005525">
    <property type="term" value="F:GTP binding"/>
    <property type="evidence" value="ECO:0007669"/>
    <property type="project" value="UniProtKB-KW"/>
</dbReference>
<reference evidence="13 14" key="1">
    <citation type="submission" date="2025-04" db="UniProtKB">
        <authorList>
            <consortium name="RefSeq"/>
        </authorList>
    </citation>
    <scope>IDENTIFICATION</scope>
</reference>
<gene>
    <name evidence="13 14 15 16" type="primary">LOC110988774</name>
</gene>
<dbReference type="SUPFAM" id="SSF111126">
    <property type="entry name" value="Ligand-binding domain in the NO signalling and Golgi transport"/>
    <property type="match status" value="1"/>
</dbReference>
<dbReference type="KEGG" id="aplc:110988774"/>
<dbReference type="Proteomes" id="UP000694845">
    <property type="component" value="Unplaced"/>
</dbReference>
<dbReference type="GO" id="GO:0020037">
    <property type="term" value="F:heme binding"/>
    <property type="evidence" value="ECO:0007669"/>
    <property type="project" value="InterPro"/>
</dbReference>
<dbReference type="PANTHER" id="PTHR45655:SF13">
    <property type="entry name" value="SOLUBLE GUANYLATE CYCLASE GCY-32-RELATED"/>
    <property type="match status" value="1"/>
</dbReference>
<dbReference type="Gene3D" id="6.10.250.780">
    <property type="match status" value="1"/>
</dbReference>
<dbReference type="FunFam" id="3.30.70.1230:FF:000007">
    <property type="entry name" value="Guanylate cyclase soluble subunit alpha-3"/>
    <property type="match status" value="1"/>
</dbReference>
<dbReference type="CDD" id="cd07302">
    <property type="entry name" value="CHD"/>
    <property type="match status" value="1"/>
</dbReference>
<dbReference type="RefSeq" id="XP_022108283.1">
    <property type="nucleotide sequence ID" value="XM_022252591.1"/>
</dbReference>
<evidence type="ECO:0000313" key="15">
    <source>
        <dbReference type="RefSeq" id="XP_022108282.1"/>
    </source>
</evidence>
<dbReference type="GO" id="GO:0008074">
    <property type="term" value="C:guanylate cyclase complex, soluble"/>
    <property type="evidence" value="ECO:0007669"/>
    <property type="project" value="TreeGrafter"/>
</dbReference>
<sequence>MYGFINLCVRALVLDKFGDEAWHKIRENAGVEDSFITHGCYDDTITLQLVQAASEISGLKVPVILELFGEFFFSFCQKSGYDEMLRALGGNLKSFLENLDSLHSYLSFSYEQMEAPSFRCERRHDNALILHYYSHRKGLHPIVVGIVRAVAKEFFDSELKMEVIDETHEEERNGKKEHVTFAIYQRRIRKIDEGPPKFVAQSRKHSEQQLNKEWVSEQACSPVGDEFEEWQPYPWDETDVQAVFRNIEEHKEAGTKPLNHYSPKKIQSLISLGNLYGSFNPTYPEKLWMTQQVFCEYFPYHLVFDGELMIMQAGVHIQRIMPRLRSLEGNPVCAFFDLIHPQIDWSIRSIQKFENMQFVLQTRRDSMTPEWGRDQPMLQLRGQMVWMESLDAMVYICSPRVASLKELEARNLHLSDIPFHDVTRDLILFNHQRLAEIELGKQLEQKKEELRTALQALETEKQKTDMLLHSMLPRQVADQLREGKKVEAGEYELVTILFSDIVSFTNICSKCRPIDIVNMLNSLYIRFDKLTTVHDVYKVETIGDAYMVVGGLPIPITTHAERVANMALGMMVLSSEVISPVSREPIGIRIGIHSGPAVAGVVGEKMPRYCLFGDTVNTASRMESHGVPNKIHISSSAYSCLSDKAFRFENRGEIVIKGKGLMNTYFLEGNDSATMEEILGTYRGNEADSSRGSTPEKTDKTKTPPDTPSLLVGRYVGVDRFGPKVSDDTKVVPMYYPDNDKNRTPYRTGQRSSTAKSSSGTSASSSSEPTSDDRPKCPVYKELSQAQTKRPVDGEGARSSRSSGATSSPRRMRNRISNHRESKTCTLL</sequence>
<evidence type="ECO:0000256" key="10">
    <source>
        <dbReference type="SAM" id="MobiDB-lite"/>
    </source>
</evidence>
<dbReference type="RefSeq" id="XP_022108282.1">
    <property type="nucleotide sequence ID" value="XM_022252590.1"/>
</dbReference>
<dbReference type="InterPro" id="IPR038158">
    <property type="entry name" value="H-NOX_domain_sf"/>
</dbReference>
<evidence type="ECO:0000313" key="16">
    <source>
        <dbReference type="RefSeq" id="XP_022108283.1"/>
    </source>
</evidence>
<dbReference type="FunFam" id="3.90.1520.10:FF:000006">
    <property type="entry name" value="guanylate cyclase soluble subunit beta-2-like"/>
    <property type="match status" value="1"/>
</dbReference>
<evidence type="ECO:0000256" key="8">
    <source>
        <dbReference type="RuleBase" id="RU000405"/>
    </source>
</evidence>
<feature type="region of interest" description="Disordered" evidence="10">
    <location>
        <begin position="682"/>
        <end position="828"/>
    </location>
</feature>
<feature type="compositionally biased region" description="Basic and acidic residues" evidence="10">
    <location>
        <begin position="721"/>
        <end position="730"/>
    </location>
</feature>
<feature type="compositionally biased region" description="Low complexity" evidence="10">
    <location>
        <begin position="799"/>
        <end position="809"/>
    </location>
</feature>
<evidence type="ECO:0000313" key="13">
    <source>
        <dbReference type="RefSeq" id="XP_022108280.1"/>
    </source>
</evidence>
<dbReference type="PANTHER" id="PTHR45655">
    <property type="entry name" value="GUANYLATE CYCLASE SOLUBLE SUBUNIT BETA-2"/>
    <property type="match status" value="1"/>
</dbReference>
<dbReference type="InterPro" id="IPR029787">
    <property type="entry name" value="Nucleotide_cyclase"/>
</dbReference>
<dbReference type="Gene3D" id="3.30.70.1230">
    <property type="entry name" value="Nucleotide cyclase"/>
    <property type="match status" value="1"/>
</dbReference>
<evidence type="ECO:0000313" key="14">
    <source>
        <dbReference type="RefSeq" id="XP_022108281.1"/>
    </source>
</evidence>
<name>A0A8B7ZTZ9_ACAPL</name>
<keyword evidence="12" id="KW-1185">Reference proteome</keyword>
<evidence type="ECO:0000313" key="12">
    <source>
        <dbReference type="Proteomes" id="UP000694845"/>
    </source>
</evidence>
<dbReference type="InterPro" id="IPR011644">
    <property type="entry name" value="Heme_NO-bd"/>
</dbReference>
<organism evidence="12 13">
    <name type="scientific">Acanthaster planci</name>
    <name type="common">Crown-of-thorns starfish</name>
    <dbReference type="NCBI Taxonomy" id="133434"/>
    <lineage>
        <taxon>Eukaryota</taxon>
        <taxon>Metazoa</taxon>
        <taxon>Echinodermata</taxon>
        <taxon>Eleutherozoa</taxon>
        <taxon>Asterozoa</taxon>
        <taxon>Asteroidea</taxon>
        <taxon>Valvatacea</taxon>
        <taxon>Valvatida</taxon>
        <taxon>Acanthasteridae</taxon>
        <taxon>Acanthaster</taxon>
    </lineage>
</organism>
<feature type="compositionally biased region" description="Basic and acidic residues" evidence="10">
    <location>
        <begin position="818"/>
        <end position="828"/>
    </location>
</feature>
<evidence type="ECO:0000256" key="7">
    <source>
        <dbReference type="ARBA" id="ARBA00023293"/>
    </source>
</evidence>
<dbReference type="GO" id="GO:0019934">
    <property type="term" value="P:cGMP-mediated signaling"/>
    <property type="evidence" value="ECO:0007669"/>
    <property type="project" value="TreeGrafter"/>
</dbReference>
<dbReference type="Pfam" id="PF07701">
    <property type="entry name" value="HNOBA"/>
    <property type="match status" value="1"/>
</dbReference>
<dbReference type="GO" id="GO:0004383">
    <property type="term" value="F:guanylate cyclase activity"/>
    <property type="evidence" value="ECO:0007669"/>
    <property type="project" value="UniProtKB-EC"/>
</dbReference>
<dbReference type="Pfam" id="PF00211">
    <property type="entry name" value="Guanylate_cyc"/>
    <property type="match status" value="1"/>
</dbReference>
<accession>A0A8B7ZTZ9</accession>
<feature type="compositionally biased region" description="Basic and acidic residues" evidence="10">
    <location>
        <begin position="685"/>
        <end position="703"/>
    </location>
</feature>
<dbReference type="Gene3D" id="3.30.450.260">
    <property type="entry name" value="Haem NO binding associated domain"/>
    <property type="match status" value="1"/>
</dbReference>
<dbReference type="GeneID" id="110988774"/>
<evidence type="ECO:0000256" key="6">
    <source>
        <dbReference type="ARBA" id="ARBA00023239"/>
    </source>
</evidence>
<feature type="compositionally biased region" description="Low complexity" evidence="10">
    <location>
        <begin position="752"/>
        <end position="769"/>
    </location>
</feature>
<feature type="domain" description="Guanylate cyclase" evidence="11">
    <location>
        <begin position="495"/>
        <end position="623"/>
    </location>
</feature>
<evidence type="ECO:0000256" key="1">
    <source>
        <dbReference type="ARBA" id="ARBA00004496"/>
    </source>
</evidence>